<keyword evidence="3" id="KW-0540">Nuclease</keyword>
<sequence length="1613" mass="185257">MCIDYRKLNKLMVKNHYPLLRIDDLFDQLQGSSVYSKIDLRSGYHQLQVREEDIPKTTFRTHEFMIVFIYDILIYSKNKKEHKEHLKAISELLKKEDFQSIRVDPAKIESIKDWASPKTPTKIHQFLGLAGYYRSAPILALPKGSEDFVVYCDDSHKGLGAVLMQREKVIAYASRQLEIHEKNYTTHDLELGSVVFALKIWRHYLYETKCTVFTNHKSLQHILDQNELNMRQRRWLELLSDYDCEIRYHPGKANVVANALSRKEQVKPIRVRALVMTIGLEIPKQILNAYTEAQKPENIMNEDVKGMLVENSKDPEKLRTEKLEPRMDGTLCLNGRSWLPCYGDRKTADIATYVSKCLTCAKVKAKQQRLLRLLVQPKIPEWKWDNITMDFVIKLPNSSQGQDTIWVIVDRFTKFVIFVPMRETNPMEKMARMYLKEIKQRMQAAHDQQKSYVDLKHKPMEFQIGDRVMLKFLPWKGVVRFGKQGKLNPRYVRPFKEVKRLKRSRIPPVKVRWNSRRGPEFMWKEETGKGLASESSTRKKGRTVAITMKDMQKRRNDVKARTTLLLALPDEHQLRFSNIDGIGWDWSYMANEEENHALVADDEVPIEFALMAKSNSSSDNEVKKEKESLDNKLTGFGNASKDLDNLIGSQRSDKNKEGLGYSAVPPPPVQIYSLPKKDLYWTCLPEFVDDTVTDYRSIMSKLMIKIVKEADCPRVIKINNTKNARKSTVKYADMHMTRNISYLFEYEPYDGGYVSFRHGCGKITGKGIIKTDFKLNDDTNVLLSTPRQHNMYSIDLNNIVPHKNLTCLVTKASVDEIKNRTISTQEWKSAANAGSAVVTDDFSRFTWTFFLRTKDETSSILRNFITEIENLKDLKVKIIRCDNGGEFKNQEMNEFCTKKCIRREFSNARTPQQNGVAKRRNRTLIEAAKTMLADAKLLVSFWAEAVNTACYVQNRVLVNKSQNKTPYELFNSRIPAIGFLRPFGCHVIILNTLDHLGKFDAKGDEGYFVGIETTDQETKIIATVDGKPRTISESSLRRHLKLNDEDGISSLPDAELFENLSLIGYNILPIQMTVPLFALMIITQGEGLANPTEPHYTPSPQEHQSPQSAYSPQHDSAPLSHQTIILEPIPHDLQAPTKTLTPRRLTKRAIWIAQSKALSPAADKPASLSRDNRHGEAFLTVSSLDAGQDMTGKTLLRPLPCPMNHHQGSLLLMLMRADIKISRLKARVKSLEDKERGRKEPTQEDAPITGEIIDTWEELGANKSTKKGSKYTEEMVNVLSSMEAANILLSGGTAFLTASVFPADVFPTVGVPTVSESFPIVSAISTTASVATPYTRRSRARIHAEEELKLMIEGIDRSNEVIAKHLSEYKQAEADLSVGEKIELISELVKYQDHLAEILKEQRKFYMSILKRHDGWKTKRFRGMTLEQIKEKIIPFWKHMQDFVPMSSKEESERVKRPGIKLDQWSSKRVKISHTSRSDTLQKQQFKGSKGVSDEELKGIMQLVPLEECTRDKEKELWVELKMLFKPDSKDQLWTYHQAFMHDPLDWNLYDTCGVHHVSTKKNQEILMLVEKDYPLRKGLATMMIRIKLQVKQYSQMDSDLILKIYNIANSPR</sequence>
<organism evidence="9">
    <name type="scientific">Tanacetum cinerariifolium</name>
    <name type="common">Dalmatian daisy</name>
    <name type="synonym">Chrysanthemum cinerariifolium</name>
    <dbReference type="NCBI Taxonomy" id="118510"/>
    <lineage>
        <taxon>Eukaryota</taxon>
        <taxon>Viridiplantae</taxon>
        <taxon>Streptophyta</taxon>
        <taxon>Embryophyta</taxon>
        <taxon>Tracheophyta</taxon>
        <taxon>Spermatophyta</taxon>
        <taxon>Magnoliopsida</taxon>
        <taxon>eudicotyledons</taxon>
        <taxon>Gunneridae</taxon>
        <taxon>Pentapetalae</taxon>
        <taxon>asterids</taxon>
        <taxon>campanulids</taxon>
        <taxon>Asterales</taxon>
        <taxon>Asteraceae</taxon>
        <taxon>Asteroideae</taxon>
        <taxon>Anthemideae</taxon>
        <taxon>Anthemidinae</taxon>
        <taxon>Tanacetum</taxon>
    </lineage>
</organism>
<dbReference type="Pfam" id="PF17917">
    <property type="entry name" value="RT_RNaseH"/>
    <property type="match status" value="1"/>
</dbReference>
<dbReference type="InterPro" id="IPR036397">
    <property type="entry name" value="RNaseH_sf"/>
</dbReference>
<dbReference type="Gene3D" id="3.30.70.270">
    <property type="match status" value="1"/>
</dbReference>
<evidence type="ECO:0000256" key="7">
    <source>
        <dbReference type="SAM" id="MobiDB-lite"/>
    </source>
</evidence>
<evidence type="ECO:0000256" key="4">
    <source>
        <dbReference type="ARBA" id="ARBA00022759"/>
    </source>
</evidence>
<dbReference type="SUPFAM" id="SSF56672">
    <property type="entry name" value="DNA/RNA polymerases"/>
    <property type="match status" value="1"/>
</dbReference>
<feature type="region of interest" description="Disordered" evidence="7">
    <location>
        <begin position="1090"/>
        <end position="1117"/>
    </location>
</feature>
<evidence type="ECO:0000256" key="2">
    <source>
        <dbReference type="ARBA" id="ARBA00022695"/>
    </source>
</evidence>
<dbReference type="InterPro" id="IPR041373">
    <property type="entry name" value="RT_RNaseH"/>
</dbReference>
<dbReference type="GO" id="GO:0003964">
    <property type="term" value="F:RNA-directed DNA polymerase activity"/>
    <property type="evidence" value="ECO:0007669"/>
    <property type="project" value="UniProtKB-KW"/>
</dbReference>
<evidence type="ECO:0000256" key="3">
    <source>
        <dbReference type="ARBA" id="ARBA00022722"/>
    </source>
</evidence>
<dbReference type="CDD" id="cd01647">
    <property type="entry name" value="RT_LTR"/>
    <property type="match status" value="1"/>
</dbReference>
<evidence type="ECO:0000256" key="6">
    <source>
        <dbReference type="ARBA" id="ARBA00022918"/>
    </source>
</evidence>
<dbReference type="InterPro" id="IPR043128">
    <property type="entry name" value="Rev_trsase/Diguanyl_cyclase"/>
</dbReference>
<dbReference type="Pfam" id="PF00078">
    <property type="entry name" value="RVT_1"/>
    <property type="match status" value="1"/>
</dbReference>
<keyword evidence="6" id="KW-0695">RNA-directed DNA polymerase</keyword>
<dbReference type="PANTHER" id="PTHR37984">
    <property type="entry name" value="PROTEIN CBG26694"/>
    <property type="match status" value="1"/>
</dbReference>
<dbReference type="Gene3D" id="3.30.420.10">
    <property type="entry name" value="Ribonuclease H-like superfamily/Ribonuclease H"/>
    <property type="match status" value="2"/>
</dbReference>
<protein>
    <recommendedName>
        <fullName evidence="8">Integrase catalytic domain-containing protein</fullName>
    </recommendedName>
</protein>
<dbReference type="PROSITE" id="PS50994">
    <property type="entry name" value="INTEGRASE"/>
    <property type="match status" value="1"/>
</dbReference>
<evidence type="ECO:0000313" key="9">
    <source>
        <dbReference type="EMBL" id="GEU42068.1"/>
    </source>
</evidence>
<dbReference type="EMBL" id="BKCJ010001522">
    <property type="protein sequence ID" value="GEU42068.1"/>
    <property type="molecule type" value="Genomic_DNA"/>
</dbReference>
<reference evidence="9" key="1">
    <citation type="journal article" date="2019" name="Sci. Rep.">
        <title>Draft genome of Tanacetum cinerariifolium, the natural source of mosquito coil.</title>
        <authorList>
            <person name="Yamashiro T."/>
            <person name="Shiraishi A."/>
            <person name="Satake H."/>
            <person name="Nakayama K."/>
        </authorList>
    </citation>
    <scope>NUCLEOTIDE SEQUENCE</scope>
</reference>
<keyword evidence="1" id="KW-0808">Transferase</keyword>
<evidence type="ECO:0000259" key="8">
    <source>
        <dbReference type="PROSITE" id="PS50994"/>
    </source>
</evidence>
<keyword evidence="2" id="KW-0548">Nucleotidyltransferase</keyword>
<proteinExistence type="predicted"/>
<feature type="domain" description="Integrase catalytic" evidence="8">
    <location>
        <begin position="782"/>
        <end position="974"/>
    </location>
</feature>
<feature type="compositionally biased region" description="Polar residues" evidence="7">
    <location>
        <begin position="1098"/>
        <end position="1117"/>
    </location>
</feature>
<accession>A0A6L2JY71</accession>
<dbReference type="CDD" id="cd09274">
    <property type="entry name" value="RNase_HI_RT_Ty3"/>
    <property type="match status" value="1"/>
</dbReference>
<keyword evidence="5" id="KW-0378">Hydrolase</keyword>
<evidence type="ECO:0000256" key="1">
    <source>
        <dbReference type="ARBA" id="ARBA00022679"/>
    </source>
</evidence>
<dbReference type="PANTHER" id="PTHR37984:SF5">
    <property type="entry name" value="PROTEIN NYNRIN-LIKE"/>
    <property type="match status" value="1"/>
</dbReference>
<dbReference type="GO" id="GO:0004519">
    <property type="term" value="F:endonuclease activity"/>
    <property type="evidence" value="ECO:0007669"/>
    <property type="project" value="UniProtKB-KW"/>
</dbReference>
<dbReference type="InterPro" id="IPR050951">
    <property type="entry name" value="Retrovirus_Pol_polyprotein"/>
</dbReference>
<dbReference type="InterPro" id="IPR043502">
    <property type="entry name" value="DNA/RNA_pol_sf"/>
</dbReference>
<dbReference type="Pfam" id="PF00665">
    <property type="entry name" value="rve"/>
    <property type="match status" value="1"/>
</dbReference>
<dbReference type="FunFam" id="3.10.20.370:FF:000001">
    <property type="entry name" value="Retrovirus-related Pol polyprotein from transposon 17.6-like protein"/>
    <property type="match status" value="1"/>
</dbReference>
<dbReference type="SUPFAM" id="SSF53098">
    <property type="entry name" value="Ribonuclease H-like"/>
    <property type="match status" value="2"/>
</dbReference>
<dbReference type="InterPro" id="IPR000477">
    <property type="entry name" value="RT_dom"/>
</dbReference>
<evidence type="ECO:0000256" key="5">
    <source>
        <dbReference type="ARBA" id="ARBA00022801"/>
    </source>
</evidence>
<dbReference type="InterPro" id="IPR012337">
    <property type="entry name" value="RNaseH-like_sf"/>
</dbReference>
<dbReference type="GO" id="GO:0015074">
    <property type="term" value="P:DNA integration"/>
    <property type="evidence" value="ECO:0007669"/>
    <property type="project" value="InterPro"/>
</dbReference>
<dbReference type="GO" id="GO:0016787">
    <property type="term" value="F:hydrolase activity"/>
    <property type="evidence" value="ECO:0007669"/>
    <property type="project" value="UniProtKB-KW"/>
</dbReference>
<dbReference type="InterPro" id="IPR001584">
    <property type="entry name" value="Integrase_cat-core"/>
</dbReference>
<gene>
    <name evidence="9" type="ORF">Tci_014046</name>
</gene>
<dbReference type="GO" id="GO:0003676">
    <property type="term" value="F:nucleic acid binding"/>
    <property type="evidence" value="ECO:0007669"/>
    <property type="project" value="InterPro"/>
</dbReference>
<comment type="caution">
    <text evidence="9">The sequence shown here is derived from an EMBL/GenBank/DDBJ whole genome shotgun (WGS) entry which is preliminary data.</text>
</comment>
<keyword evidence="4" id="KW-0255">Endonuclease</keyword>
<name>A0A6L2JY71_TANCI</name>